<dbReference type="Pfam" id="PF03184">
    <property type="entry name" value="DDE_1"/>
    <property type="match status" value="1"/>
</dbReference>
<evidence type="ECO:0000313" key="4">
    <source>
        <dbReference type="Proteomes" id="UP000054279"/>
    </source>
</evidence>
<dbReference type="InterPro" id="IPR004875">
    <property type="entry name" value="DDE_SF_endonuclease_dom"/>
</dbReference>
<evidence type="ECO:0000256" key="1">
    <source>
        <dbReference type="SAM" id="MobiDB-lite"/>
    </source>
</evidence>
<accession>A0A0C9V332</accession>
<dbReference type="GO" id="GO:0003677">
    <property type="term" value="F:DNA binding"/>
    <property type="evidence" value="ECO:0007669"/>
    <property type="project" value="TreeGrafter"/>
</dbReference>
<feature type="non-terminal residue" evidence="3">
    <location>
        <position position="1"/>
    </location>
</feature>
<dbReference type="PANTHER" id="PTHR19303:SF74">
    <property type="entry name" value="POGO TRANSPOSABLE ELEMENT WITH KRAB DOMAIN"/>
    <property type="match status" value="1"/>
</dbReference>
<gene>
    <name evidence="3" type="ORF">M422DRAFT_179827</name>
</gene>
<reference evidence="3 4" key="1">
    <citation type="submission" date="2014-06" db="EMBL/GenBank/DDBJ databases">
        <title>Evolutionary Origins and Diversification of the Mycorrhizal Mutualists.</title>
        <authorList>
            <consortium name="DOE Joint Genome Institute"/>
            <consortium name="Mycorrhizal Genomics Consortium"/>
            <person name="Kohler A."/>
            <person name="Kuo A."/>
            <person name="Nagy L.G."/>
            <person name="Floudas D."/>
            <person name="Copeland A."/>
            <person name="Barry K.W."/>
            <person name="Cichocki N."/>
            <person name="Veneault-Fourrey C."/>
            <person name="LaButti K."/>
            <person name="Lindquist E.A."/>
            <person name="Lipzen A."/>
            <person name="Lundell T."/>
            <person name="Morin E."/>
            <person name="Murat C."/>
            <person name="Riley R."/>
            <person name="Ohm R."/>
            <person name="Sun H."/>
            <person name="Tunlid A."/>
            <person name="Henrissat B."/>
            <person name="Grigoriev I.V."/>
            <person name="Hibbett D.S."/>
            <person name="Martin F."/>
        </authorList>
    </citation>
    <scope>NUCLEOTIDE SEQUENCE [LARGE SCALE GENOMIC DNA]</scope>
    <source>
        <strain evidence="3 4">SS14</strain>
    </source>
</reference>
<evidence type="ECO:0000313" key="3">
    <source>
        <dbReference type="EMBL" id="KIJ36162.1"/>
    </source>
</evidence>
<name>A0A0C9V332_SPHS4</name>
<proteinExistence type="predicted"/>
<dbReference type="EMBL" id="KN837181">
    <property type="protein sequence ID" value="KIJ36162.1"/>
    <property type="molecule type" value="Genomic_DNA"/>
</dbReference>
<feature type="region of interest" description="Disordered" evidence="1">
    <location>
        <begin position="1"/>
        <end position="22"/>
    </location>
</feature>
<dbReference type="HOGENOM" id="CLU_013929_2_2_1"/>
<dbReference type="GO" id="GO:0005634">
    <property type="term" value="C:nucleus"/>
    <property type="evidence" value="ECO:0007669"/>
    <property type="project" value="TreeGrafter"/>
</dbReference>
<dbReference type="InterPro" id="IPR050863">
    <property type="entry name" value="CenT-Element_Derived"/>
</dbReference>
<dbReference type="Proteomes" id="UP000054279">
    <property type="component" value="Unassembled WGS sequence"/>
</dbReference>
<evidence type="ECO:0000259" key="2">
    <source>
        <dbReference type="Pfam" id="PF03184"/>
    </source>
</evidence>
<protein>
    <recommendedName>
        <fullName evidence="2">DDE-1 domain-containing protein</fullName>
    </recommendedName>
</protein>
<dbReference type="PANTHER" id="PTHR19303">
    <property type="entry name" value="TRANSPOSON"/>
    <property type="match status" value="1"/>
</dbReference>
<keyword evidence="4" id="KW-1185">Reference proteome</keyword>
<feature type="domain" description="DDE-1" evidence="2">
    <location>
        <begin position="34"/>
        <end position="165"/>
    </location>
</feature>
<dbReference type="AlphaFoldDB" id="A0A0C9V332"/>
<organism evidence="3 4">
    <name type="scientific">Sphaerobolus stellatus (strain SS14)</name>
    <dbReference type="NCBI Taxonomy" id="990650"/>
    <lineage>
        <taxon>Eukaryota</taxon>
        <taxon>Fungi</taxon>
        <taxon>Dikarya</taxon>
        <taxon>Basidiomycota</taxon>
        <taxon>Agaricomycotina</taxon>
        <taxon>Agaricomycetes</taxon>
        <taxon>Phallomycetidae</taxon>
        <taxon>Geastrales</taxon>
        <taxon>Sphaerobolaceae</taxon>
        <taxon>Sphaerobolus</taxon>
    </lineage>
</organism>
<dbReference type="OrthoDB" id="2917041at2759"/>
<sequence>MDETGFPQEATQTQRVIGRRGTKLQHKQGTANKETVTALVTICADGSVLRPTIIFKGKNLRFACSPNGWTDGELAMRWMVDDFDAQTRDKAEGRLRCLYLDGHSSHYNLELLQYALDHGIVILGYPAKCTHALQGLDVVCFARMKLAWTKAIEAFELANDHGLRKSDFAGVFGAAFLNAFTPDTVKMAFEKTGIHPYNPNVITETQMKLGTATSTQDDQVLPFKQNTPIK</sequence>